<comment type="similarity">
    <text evidence="1">Belongs to the UPF0167 family.</text>
</comment>
<evidence type="ECO:0000256" key="1">
    <source>
        <dbReference type="ARBA" id="ARBA00008525"/>
    </source>
</evidence>
<dbReference type="EMBL" id="JBHULE010000002">
    <property type="protein sequence ID" value="MFD2561176.1"/>
    <property type="molecule type" value="Genomic_DNA"/>
</dbReference>
<keyword evidence="3" id="KW-1185">Reference proteome</keyword>
<dbReference type="Pfam" id="PF03691">
    <property type="entry name" value="UPF0167"/>
    <property type="match status" value="1"/>
</dbReference>
<sequence>MGKIFKYIADEALVLSEYSCDICSERLGYNYHAFWVNPETNEEIEISSACKDCIEHSSLEWSCEFDLMDSFGADHKIIEINKHIDWNEGEKKRGFLLRYDKKPIWEGKALELLNKLRKTPKIPWLIQRPDWAVCCEDLCEFQGSPKNYEELIDIQKEGTYWDKGDRSKDHIPYHRDFIEHGEPLLFDEISNFKCLHCNRQYWIDQF</sequence>
<dbReference type="Proteomes" id="UP001597319">
    <property type="component" value="Unassembled WGS sequence"/>
</dbReference>
<name>A0ABW5LAQ0_9FLAO</name>
<evidence type="ECO:0000313" key="2">
    <source>
        <dbReference type="EMBL" id="MFD2561176.1"/>
    </source>
</evidence>
<accession>A0ABW5LAQ0</accession>
<organism evidence="2 3">
    <name type="scientific">Aquimarina rubra</name>
    <dbReference type="NCBI Taxonomy" id="1920033"/>
    <lineage>
        <taxon>Bacteria</taxon>
        <taxon>Pseudomonadati</taxon>
        <taxon>Bacteroidota</taxon>
        <taxon>Flavobacteriia</taxon>
        <taxon>Flavobacteriales</taxon>
        <taxon>Flavobacteriaceae</taxon>
        <taxon>Aquimarina</taxon>
    </lineage>
</organism>
<comment type="caution">
    <text evidence="2">The sequence shown here is derived from an EMBL/GenBank/DDBJ whole genome shotgun (WGS) entry which is preliminary data.</text>
</comment>
<evidence type="ECO:0000313" key="3">
    <source>
        <dbReference type="Proteomes" id="UP001597319"/>
    </source>
</evidence>
<proteinExistence type="inferred from homology"/>
<reference evidence="3" key="1">
    <citation type="journal article" date="2019" name="Int. J. Syst. Evol. Microbiol.">
        <title>The Global Catalogue of Microorganisms (GCM) 10K type strain sequencing project: providing services to taxonomists for standard genome sequencing and annotation.</title>
        <authorList>
            <consortium name="The Broad Institute Genomics Platform"/>
            <consortium name="The Broad Institute Genome Sequencing Center for Infectious Disease"/>
            <person name="Wu L."/>
            <person name="Ma J."/>
        </authorList>
    </citation>
    <scope>NUCLEOTIDE SEQUENCE [LARGE SCALE GENOMIC DNA]</scope>
    <source>
        <strain evidence="3">KCTC 52274</strain>
    </source>
</reference>
<gene>
    <name evidence="2" type="ORF">ACFSR1_00760</name>
</gene>
<protein>
    <submittedName>
        <fullName evidence="2">CbrC family protein</fullName>
    </submittedName>
</protein>
<dbReference type="InterPro" id="IPR005363">
    <property type="entry name" value="UPF0167"/>
</dbReference>
<dbReference type="RefSeq" id="WP_378288662.1">
    <property type="nucleotide sequence ID" value="NZ_JBHULE010000002.1"/>
</dbReference>